<evidence type="ECO:0000313" key="5">
    <source>
        <dbReference type="WBParaSite" id="ALUE_0002338001-mRNA-1"/>
    </source>
</evidence>
<keyword evidence="3" id="KW-0067">ATP-binding</keyword>
<keyword evidence="2" id="KW-0547">Nucleotide-binding</keyword>
<evidence type="ECO:0000256" key="2">
    <source>
        <dbReference type="ARBA" id="ARBA00022741"/>
    </source>
</evidence>
<evidence type="ECO:0000256" key="1">
    <source>
        <dbReference type="ARBA" id="ARBA00022679"/>
    </source>
</evidence>
<dbReference type="GO" id="GO:0016779">
    <property type="term" value="F:nucleotidyltransferase activity"/>
    <property type="evidence" value="ECO:0007669"/>
    <property type="project" value="InterPro"/>
</dbReference>
<dbReference type="InterPro" id="IPR011068">
    <property type="entry name" value="NuclTrfase_I-like_C"/>
</dbReference>
<dbReference type="AlphaFoldDB" id="A0A0M3IXA2"/>
<accession>A0A0M3IXA2</accession>
<sequence length="52" mass="5942">MWFIGMELNKQLKKNIDLTDEIQQFNDAVMRAADFQNVYCPGMAVSSLTLSD</sequence>
<name>A0A0M3IXA2_ASCLU</name>
<dbReference type="Proteomes" id="UP000036681">
    <property type="component" value="Unplaced"/>
</dbReference>
<dbReference type="WBParaSite" id="ALUE_0002338001-mRNA-1">
    <property type="protein sequence ID" value="ALUE_0002338001-mRNA-1"/>
    <property type="gene ID" value="ALUE_0002338001"/>
</dbReference>
<reference evidence="5" key="1">
    <citation type="submission" date="2017-02" db="UniProtKB">
        <authorList>
            <consortium name="WormBaseParasite"/>
        </authorList>
    </citation>
    <scope>IDENTIFICATION</scope>
</reference>
<dbReference type="Gene3D" id="3.30.70.590">
    <property type="entry name" value="Poly(A) polymerase predicted RNA binding domain"/>
    <property type="match status" value="1"/>
</dbReference>
<organism evidence="4 5">
    <name type="scientific">Ascaris lumbricoides</name>
    <name type="common">Giant roundworm</name>
    <dbReference type="NCBI Taxonomy" id="6252"/>
    <lineage>
        <taxon>Eukaryota</taxon>
        <taxon>Metazoa</taxon>
        <taxon>Ecdysozoa</taxon>
        <taxon>Nematoda</taxon>
        <taxon>Chromadorea</taxon>
        <taxon>Rhabditida</taxon>
        <taxon>Spirurina</taxon>
        <taxon>Ascaridomorpha</taxon>
        <taxon>Ascaridoidea</taxon>
        <taxon>Ascarididae</taxon>
        <taxon>Ascaris</taxon>
    </lineage>
</organism>
<keyword evidence="1" id="KW-0808">Transferase</keyword>
<keyword evidence="4" id="KW-1185">Reference proteome</keyword>
<dbReference type="SUPFAM" id="SSF55003">
    <property type="entry name" value="PAP/Archaeal CCA-adding enzyme, C-terminal domain"/>
    <property type="match status" value="1"/>
</dbReference>
<protein>
    <submittedName>
        <fullName evidence="5">Lipoprotein</fullName>
    </submittedName>
</protein>
<proteinExistence type="predicted"/>
<dbReference type="GO" id="GO:0003723">
    <property type="term" value="F:RNA binding"/>
    <property type="evidence" value="ECO:0007669"/>
    <property type="project" value="InterPro"/>
</dbReference>
<evidence type="ECO:0000256" key="3">
    <source>
        <dbReference type="ARBA" id="ARBA00022840"/>
    </source>
</evidence>
<dbReference type="GO" id="GO:0005524">
    <property type="term" value="F:ATP binding"/>
    <property type="evidence" value="ECO:0007669"/>
    <property type="project" value="UniProtKB-KW"/>
</dbReference>
<evidence type="ECO:0000313" key="4">
    <source>
        <dbReference type="Proteomes" id="UP000036681"/>
    </source>
</evidence>
<dbReference type="GO" id="GO:0031123">
    <property type="term" value="P:RNA 3'-end processing"/>
    <property type="evidence" value="ECO:0007669"/>
    <property type="project" value="InterPro"/>
</dbReference>